<dbReference type="SUPFAM" id="SSF51556">
    <property type="entry name" value="Metallo-dependent hydrolases"/>
    <property type="match status" value="1"/>
</dbReference>
<keyword evidence="4" id="KW-1185">Reference proteome</keyword>
<dbReference type="KEGG" id="nao:Y958_28975"/>
<dbReference type="InterPro" id="IPR032465">
    <property type="entry name" value="ACMSD"/>
</dbReference>
<dbReference type="Pfam" id="PF04909">
    <property type="entry name" value="Amidohydro_2"/>
    <property type="match status" value="1"/>
</dbReference>
<sequence length="299" mass="33414">MSQQAGREPIYDAHAHVFTNDAARYPMDTRNAREGEDNLRRRIAADPITAERLRQWWEASGVVAGAAVQYNTIYKTDNRYLLDATYAHPDKLSAVVILDAQDPETPAQLTRMVIERGIVGLRLFGYPDATGAYPWLDSEAALRTWAVADRFGLTMVVMYAPGVASPAPLARVGSLARRFPRLRIALDHFGWPGGGDPQQLGLVPVLEAMRKHRNVYYKLTTINFRMFDQAGVDHAAFVRRAVDVMGADHVMWGSDVGNTQESYESMAAQARASAVLLDETERRLFLCDTARSLFQRGDR</sequence>
<dbReference type="PANTHER" id="PTHR21240">
    <property type="entry name" value="2-AMINO-3-CARBOXYLMUCONATE-6-SEMIALDEHYDE DECARBOXYLASE"/>
    <property type="match status" value="1"/>
</dbReference>
<dbReference type="AlphaFoldDB" id="A0A248K3J5"/>
<dbReference type="GO" id="GO:0016831">
    <property type="term" value="F:carboxy-lyase activity"/>
    <property type="evidence" value="ECO:0007669"/>
    <property type="project" value="InterPro"/>
</dbReference>
<evidence type="ECO:0000259" key="2">
    <source>
        <dbReference type="Pfam" id="PF04909"/>
    </source>
</evidence>
<feature type="domain" description="Amidohydrolase-related" evidence="2">
    <location>
        <begin position="11"/>
        <end position="295"/>
    </location>
</feature>
<dbReference type="PANTHER" id="PTHR21240:SF19">
    <property type="entry name" value="CATALYTIC_ HYDROLASE"/>
    <property type="match status" value="1"/>
</dbReference>
<proteinExistence type="predicted"/>
<organism evidence="3 4">
    <name type="scientific">Nitrospirillum viridazoti CBAmc</name>
    <dbReference type="NCBI Taxonomy" id="1441467"/>
    <lineage>
        <taxon>Bacteria</taxon>
        <taxon>Pseudomonadati</taxon>
        <taxon>Pseudomonadota</taxon>
        <taxon>Alphaproteobacteria</taxon>
        <taxon>Rhodospirillales</taxon>
        <taxon>Azospirillaceae</taxon>
        <taxon>Nitrospirillum</taxon>
        <taxon>Nitrospirillum viridazoti</taxon>
    </lineage>
</organism>
<reference evidence="3 4" key="1">
    <citation type="submission" date="2017-06" db="EMBL/GenBank/DDBJ databases">
        <title>Complete genome sequence of Nitrospirillum amazonense strain CBAmC, an endophytic nitrogen-fixing and plant growth-promoting bacterium, isolated from sugarcane.</title>
        <authorList>
            <person name="Schwab S."/>
            <person name="dos Santos Teixeira K.R."/>
            <person name="Simoes Araujo J.L."/>
            <person name="Soares Vidal M."/>
            <person name="Borges de Freitas H.R."/>
            <person name="Rivello Crivelaro A.L."/>
            <person name="Bueno de Camargo Nunes A."/>
            <person name="dos Santos C.M."/>
            <person name="Palmeira da Silva Rosa D."/>
            <person name="da Silva Padilha D."/>
            <person name="da Silva E."/>
            <person name="Araujo Terra L."/>
            <person name="Soares Mendes V."/>
            <person name="Farinelli L."/>
            <person name="Magalhaes Cruz L."/>
            <person name="Baldani J.I."/>
        </authorList>
    </citation>
    <scope>NUCLEOTIDE SEQUENCE [LARGE SCALE GENOMIC DNA]</scope>
    <source>
        <strain evidence="3 4">CBAmC</strain>
    </source>
</reference>
<gene>
    <name evidence="3" type="ORF">Y958_28975</name>
</gene>
<evidence type="ECO:0000313" key="3">
    <source>
        <dbReference type="EMBL" id="ASG25008.1"/>
    </source>
</evidence>
<dbReference type="InterPro" id="IPR032466">
    <property type="entry name" value="Metal_Hydrolase"/>
</dbReference>
<keyword evidence="1" id="KW-0456">Lyase</keyword>
<name>A0A248K3J5_9PROT</name>
<dbReference type="Proteomes" id="UP000197153">
    <property type="component" value="Chromosome 4"/>
</dbReference>
<dbReference type="RefSeq" id="WP_088875400.1">
    <property type="nucleotide sequence ID" value="NZ_CP022113.1"/>
</dbReference>
<accession>A0A248K3J5</accession>
<evidence type="ECO:0000256" key="1">
    <source>
        <dbReference type="ARBA" id="ARBA00023239"/>
    </source>
</evidence>
<dbReference type="GO" id="GO:0016787">
    <property type="term" value="F:hydrolase activity"/>
    <property type="evidence" value="ECO:0007669"/>
    <property type="project" value="InterPro"/>
</dbReference>
<dbReference type="InterPro" id="IPR006680">
    <property type="entry name" value="Amidohydro-rel"/>
</dbReference>
<dbReference type="Gene3D" id="3.20.20.140">
    <property type="entry name" value="Metal-dependent hydrolases"/>
    <property type="match status" value="1"/>
</dbReference>
<dbReference type="EMBL" id="CP022113">
    <property type="protein sequence ID" value="ASG25008.1"/>
    <property type="molecule type" value="Genomic_DNA"/>
</dbReference>
<protein>
    <recommendedName>
        <fullName evidence="2">Amidohydrolase-related domain-containing protein</fullName>
    </recommendedName>
</protein>
<evidence type="ECO:0000313" key="4">
    <source>
        <dbReference type="Proteomes" id="UP000197153"/>
    </source>
</evidence>